<keyword evidence="1" id="KW-0732">Signal</keyword>
<comment type="caution">
    <text evidence="2">The sequence shown here is derived from an EMBL/GenBank/DDBJ whole genome shotgun (WGS) entry which is preliminary data.</text>
</comment>
<gene>
    <name evidence="2" type="ORF">FGO68_gene11300</name>
</gene>
<proteinExistence type="predicted"/>
<dbReference type="Proteomes" id="UP000785679">
    <property type="component" value="Unassembled WGS sequence"/>
</dbReference>
<evidence type="ECO:0008006" key="4">
    <source>
        <dbReference type="Google" id="ProtNLM"/>
    </source>
</evidence>
<accession>A0A8J8NM16</accession>
<protein>
    <recommendedName>
        <fullName evidence="4">Secreted protein</fullName>
    </recommendedName>
</protein>
<organism evidence="2 3">
    <name type="scientific">Halteria grandinella</name>
    <dbReference type="NCBI Taxonomy" id="5974"/>
    <lineage>
        <taxon>Eukaryota</taxon>
        <taxon>Sar</taxon>
        <taxon>Alveolata</taxon>
        <taxon>Ciliophora</taxon>
        <taxon>Intramacronucleata</taxon>
        <taxon>Spirotrichea</taxon>
        <taxon>Stichotrichia</taxon>
        <taxon>Sporadotrichida</taxon>
        <taxon>Halteriidae</taxon>
        <taxon>Halteria</taxon>
    </lineage>
</organism>
<reference evidence="2" key="1">
    <citation type="submission" date="2019-06" db="EMBL/GenBank/DDBJ databases">
        <authorList>
            <person name="Zheng W."/>
        </authorList>
    </citation>
    <scope>NUCLEOTIDE SEQUENCE</scope>
    <source>
        <strain evidence="2">QDHG01</strain>
    </source>
</reference>
<feature type="signal peptide" evidence="1">
    <location>
        <begin position="1"/>
        <end position="19"/>
    </location>
</feature>
<feature type="chain" id="PRO_5035157441" description="Secreted protein" evidence="1">
    <location>
        <begin position="20"/>
        <end position="118"/>
    </location>
</feature>
<sequence>MRASMTLFISSAVTSPCSILCPYSFCNAILFNQLSCPPSLQYMMNSTVLSDALCQCHLMWNAKSYCRCCVAQCTTSYSISVLIAFGQKQQHMRSLKGRIAIPARVVPIVRNVSCWKWA</sequence>
<keyword evidence="3" id="KW-1185">Reference proteome</keyword>
<evidence type="ECO:0000313" key="3">
    <source>
        <dbReference type="Proteomes" id="UP000785679"/>
    </source>
</evidence>
<evidence type="ECO:0000256" key="1">
    <source>
        <dbReference type="SAM" id="SignalP"/>
    </source>
</evidence>
<dbReference type="AlphaFoldDB" id="A0A8J8NM16"/>
<evidence type="ECO:0000313" key="2">
    <source>
        <dbReference type="EMBL" id="TNV78022.1"/>
    </source>
</evidence>
<name>A0A8J8NM16_HALGN</name>
<dbReference type="EMBL" id="RRYP01011017">
    <property type="protein sequence ID" value="TNV78022.1"/>
    <property type="molecule type" value="Genomic_DNA"/>
</dbReference>